<feature type="compositionally biased region" description="Acidic residues" evidence="2">
    <location>
        <begin position="238"/>
        <end position="247"/>
    </location>
</feature>
<dbReference type="GO" id="GO:0016236">
    <property type="term" value="P:macroautophagy"/>
    <property type="evidence" value="ECO:0007669"/>
    <property type="project" value="TreeGrafter"/>
</dbReference>
<keyword evidence="1" id="KW-0863">Zinc-finger</keyword>
<evidence type="ECO:0000259" key="5">
    <source>
        <dbReference type="PROSITE" id="PS50213"/>
    </source>
</evidence>
<name>A0A261Y6H4_9FUNG</name>
<evidence type="ECO:0000256" key="3">
    <source>
        <dbReference type="SAM" id="Phobius"/>
    </source>
</evidence>
<dbReference type="Pfam" id="PF02469">
    <property type="entry name" value="Fasciclin"/>
    <property type="match status" value="5"/>
</dbReference>
<dbReference type="GO" id="GO:0005615">
    <property type="term" value="C:extracellular space"/>
    <property type="evidence" value="ECO:0007669"/>
    <property type="project" value="TreeGrafter"/>
</dbReference>
<keyword evidence="1" id="KW-0862">Zinc</keyword>
<dbReference type="PROSITE" id="PS50114">
    <property type="entry name" value="GATA_ZN_FINGER_2"/>
    <property type="match status" value="1"/>
</dbReference>
<dbReference type="EMBL" id="MVBO01000007">
    <property type="protein sequence ID" value="OZJ06094.1"/>
    <property type="molecule type" value="Genomic_DNA"/>
</dbReference>
<evidence type="ECO:0000313" key="6">
    <source>
        <dbReference type="EMBL" id="OZJ06094.1"/>
    </source>
</evidence>
<dbReference type="SUPFAM" id="SSF82153">
    <property type="entry name" value="FAS1 domain"/>
    <property type="match status" value="5"/>
</dbReference>
<feature type="compositionally biased region" description="Polar residues" evidence="2">
    <location>
        <begin position="271"/>
        <end position="281"/>
    </location>
</feature>
<feature type="domain" description="FAS1" evidence="5">
    <location>
        <begin position="546"/>
        <end position="697"/>
    </location>
</feature>
<reference evidence="6 7" key="1">
    <citation type="journal article" date="2017" name="Mycologia">
        <title>Bifiguratus adelaidae, gen. et sp. nov., a new member of Mucoromycotina in endophytic and soil-dwelling habitats.</title>
        <authorList>
            <person name="Torres-Cruz T.J."/>
            <person name="Billingsley Tobias T.L."/>
            <person name="Almatruk M."/>
            <person name="Hesse C."/>
            <person name="Kuske C.R."/>
            <person name="Desiro A."/>
            <person name="Benucci G.M."/>
            <person name="Bonito G."/>
            <person name="Stajich J.E."/>
            <person name="Dunlap C."/>
            <person name="Arnold A.E."/>
            <person name="Porras-Alfaro A."/>
        </authorList>
    </citation>
    <scope>NUCLEOTIDE SEQUENCE [LARGE SCALE GENOMIC DNA]</scope>
    <source>
        <strain evidence="6 7">AZ0501</strain>
    </source>
</reference>
<feature type="transmembrane region" description="Helical" evidence="3">
    <location>
        <begin position="1337"/>
        <end position="1362"/>
    </location>
</feature>
<keyword evidence="7" id="KW-1185">Reference proteome</keyword>
<feature type="compositionally biased region" description="Basic and acidic residues" evidence="2">
    <location>
        <begin position="16"/>
        <end position="27"/>
    </location>
</feature>
<dbReference type="PANTHER" id="PTHR10900">
    <property type="entry name" value="PERIOSTIN-RELATED"/>
    <property type="match status" value="1"/>
</dbReference>
<feature type="region of interest" description="Disordered" evidence="2">
    <location>
        <begin position="158"/>
        <end position="281"/>
    </location>
</feature>
<dbReference type="InterPro" id="IPR000679">
    <property type="entry name" value="Znf_GATA"/>
</dbReference>
<sequence length="1377" mass="151119">MSLGSVAPVHSTISRQVDRDEGSHDAPVEGLVVDEVTDGELRSNSIGQDGATNATSDATDALATLADATLSREEETDVDVETLDDDAAHPILPVPEVTSMDVDESATEAAEVLTQVSTAIITHASTSTNKSHSSSDRVFSSQPLNSTVLPIRPSVLSFGTAESFPSPPPAISITPSKRRSDEDINVSHSHPFDRQTTLNALKGNRIVRPPTPPRSRSPTNKRVKRELSPSDNAKQNEDDGGDDDADKDEDKPTPYARRSSQALSKEDETTDQSGIEETTYDTPSKSVKKCAYCGSKSTPMWRRGPHGAGTLCNACGVKWKHGKILQGVGSAGQGPNADRHNKSASKGKGTKTKVERKVKKTSGKDKQHYASVDGHPIGKRKEVSKRPRGSSNASLDTLSDDGDDSVSKLMHVMGGIGIQNNGRAVAAPLKKRFEMHDRYKFDPNLKPLATLPAAGPTVPIEALTFGSRGAHFSTPNCRLVVDTKRNCLVVGLHKRGYGDTEIVIRREVVEGISKDRHEDGNGQACTITLTIGQLPIDLEEHATNLKVKTKTCLTNDIKRKPLEQIGNVNRQTELIPYINSLKVATLFAPTNEAFKAAKDPITRDILLYHMLPVEYKSDDFEDRMVLETALIKDGYLGSPSSNESASEAEPRLGQRARVDREGNKRKGRGRTYVGGAQIINKDQKASNGMIHVVDQIMRPPADLLSTLPSYPQHSLFMSFLERANLTHLFAAYPPADNMTRPYTIFAPHSNGFSKRFNAIEMAYLGSDAGVRDLEKVLKHHIAEGVWFAGESPMPTLSAHSLNVEISPEYYMTVDSHQLEEEQTDILAANGAIQSLPTLLLPDDLLQWTVRMYLHGLNATMFVQLCDDNGLGEYLDAPIRGNESDTTQYTFLVPRNEALEVEELPYPHSPAMKAFLQYHIVQGRNPRKSIRDGDLWKTVLAGDSLKGQSQRVRVSLDRDSSPLPSSWKGKDVMFNDAGVVGDPVELDFHVVYTLSQVLRPPGDLLETLVKNLTLSTFVATTYAAGLQTKLKRTAGTTVFVPTNDAFTRLGLIGQYLISQSADARRDLQKVLLYHVVDEVIYDTELKGGIHRTFKTLLDGEQLQVWNDEPTDQKGRTSMLRIQGSQQGGDQNIFDGESQVYGNVIQSDLLLSTGSAQIVDRVQLPPRLNLTAQHLLKGIHANTFMNILRLTNLTHLLTSRSDYTILAPTDRAFSKFNLTTLYDDREKLAKIAMMHIIPKGIFDSSDKNSDATDRSSLPTLLTNPEKRTDLLQLLNWDDSPTNQAIQVKGHGDDENGHALVLGFGKVSCDVGQCGGGVLSINRVLIPRGYADGQVGGVPWWGWMLIVVGIIGFTVGLGWYGYLWYQRRGQGYIPLSESSQ</sequence>
<keyword evidence="3" id="KW-1133">Transmembrane helix</keyword>
<evidence type="ECO:0000313" key="7">
    <source>
        <dbReference type="Proteomes" id="UP000242875"/>
    </source>
</evidence>
<feature type="compositionally biased region" description="Basic and acidic residues" evidence="2">
    <location>
        <begin position="648"/>
        <end position="664"/>
    </location>
</feature>
<evidence type="ECO:0000256" key="2">
    <source>
        <dbReference type="SAM" id="MobiDB-lite"/>
    </source>
</evidence>
<feature type="domain" description="FAS1" evidence="5">
    <location>
        <begin position="700"/>
        <end position="839"/>
    </location>
</feature>
<dbReference type="InterPro" id="IPR050904">
    <property type="entry name" value="Adhesion/Biosynth-related"/>
</dbReference>
<dbReference type="InterPro" id="IPR036378">
    <property type="entry name" value="FAS1_dom_sf"/>
</dbReference>
<feature type="region of interest" description="Disordered" evidence="2">
    <location>
        <begin position="326"/>
        <end position="402"/>
    </location>
</feature>
<dbReference type="GO" id="GO:0000329">
    <property type="term" value="C:fungal-type vacuole membrane"/>
    <property type="evidence" value="ECO:0007669"/>
    <property type="project" value="TreeGrafter"/>
</dbReference>
<feature type="domain" description="FAS1" evidence="5">
    <location>
        <begin position="1166"/>
        <end position="1322"/>
    </location>
</feature>
<organism evidence="6 7">
    <name type="scientific">Bifiguratus adelaidae</name>
    <dbReference type="NCBI Taxonomy" id="1938954"/>
    <lineage>
        <taxon>Eukaryota</taxon>
        <taxon>Fungi</taxon>
        <taxon>Fungi incertae sedis</taxon>
        <taxon>Mucoromycota</taxon>
        <taxon>Mucoromycotina</taxon>
        <taxon>Endogonomycetes</taxon>
        <taxon>Endogonales</taxon>
        <taxon>Endogonales incertae sedis</taxon>
        <taxon>Bifiguratus</taxon>
    </lineage>
</organism>
<feature type="domain" description="FAS1" evidence="5">
    <location>
        <begin position="845"/>
        <end position="997"/>
    </location>
</feature>
<dbReference type="GO" id="GO:0006355">
    <property type="term" value="P:regulation of DNA-templated transcription"/>
    <property type="evidence" value="ECO:0007669"/>
    <property type="project" value="InterPro"/>
</dbReference>
<feature type="compositionally biased region" description="Low complexity" evidence="2">
    <location>
        <begin position="638"/>
        <end position="647"/>
    </location>
</feature>
<dbReference type="InterPro" id="IPR013088">
    <property type="entry name" value="Znf_NHR/GATA"/>
</dbReference>
<dbReference type="Gene3D" id="3.30.50.10">
    <property type="entry name" value="Erythroid Transcription Factor GATA-1, subunit A"/>
    <property type="match status" value="1"/>
</dbReference>
<comment type="caution">
    <text evidence="6">The sequence shown here is derived from an EMBL/GenBank/DDBJ whole genome shotgun (WGS) entry which is preliminary data.</text>
</comment>
<dbReference type="SMART" id="SM00401">
    <property type="entry name" value="ZnF_GATA"/>
    <property type="match status" value="1"/>
</dbReference>
<dbReference type="Pfam" id="PF00320">
    <property type="entry name" value="GATA"/>
    <property type="match status" value="1"/>
</dbReference>
<dbReference type="GO" id="GO:0008270">
    <property type="term" value="F:zinc ion binding"/>
    <property type="evidence" value="ECO:0007669"/>
    <property type="project" value="UniProtKB-KW"/>
</dbReference>
<evidence type="ECO:0008006" key="8">
    <source>
        <dbReference type="Google" id="ProtNLM"/>
    </source>
</evidence>
<feature type="domain" description="GATA-type" evidence="4">
    <location>
        <begin position="284"/>
        <end position="320"/>
    </location>
</feature>
<keyword evidence="1" id="KW-0479">Metal-binding</keyword>
<dbReference type="PANTHER" id="PTHR10900:SF77">
    <property type="entry name" value="FI19380P1"/>
    <property type="match status" value="1"/>
</dbReference>
<dbReference type="SMART" id="SM00554">
    <property type="entry name" value="FAS1"/>
    <property type="match status" value="5"/>
</dbReference>
<feature type="domain" description="FAS1" evidence="5">
    <location>
        <begin position="1000"/>
        <end position="1161"/>
    </location>
</feature>
<proteinExistence type="predicted"/>
<dbReference type="CDD" id="cd00202">
    <property type="entry name" value="ZnF_GATA"/>
    <property type="match status" value="1"/>
</dbReference>
<keyword evidence="3" id="KW-0812">Transmembrane</keyword>
<accession>A0A261Y6H4</accession>
<dbReference type="PROSITE" id="PS50213">
    <property type="entry name" value="FAS1"/>
    <property type="match status" value="5"/>
</dbReference>
<evidence type="ECO:0000256" key="1">
    <source>
        <dbReference type="PROSITE-ProRule" id="PRU00094"/>
    </source>
</evidence>
<dbReference type="InterPro" id="IPR000782">
    <property type="entry name" value="FAS1_domain"/>
</dbReference>
<protein>
    <recommendedName>
        <fullName evidence="8">FAS1 domain-containing protein</fullName>
    </recommendedName>
</protein>
<dbReference type="Proteomes" id="UP000242875">
    <property type="component" value="Unassembled WGS sequence"/>
</dbReference>
<dbReference type="GO" id="GO:0043565">
    <property type="term" value="F:sequence-specific DNA binding"/>
    <property type="evidence" value="ECO:0007669"/>
    <property type="project" value="InterPro"/>
</dbReference>
<dbReference type="SUPFAM" id="SSF57716">
    <property type="entry name" value="Glucocorticoid receptor-like (DNA-binding domain)"/>
    <property type="match status" value="1"/>
</dbReference>
<feature type="region of interest" description="Disordered" evidence="2">
    <location>
        <begin position="637"/>
        <end position="669"/>
    </location>
</feature>
<gene>
    <name evidence="6" type="ORF">BZG36_01133</name>
</gene>
<feature type="compositionally biased region" description="Basic residues" evidence="2">
    <location>
        <begin position="342"/>
        <end position="361"/>
    </location>
</feature>
<feature type="region of interest" description="Disordered" evidence="2">
    <location>
        <begin position="1"/>
        <end position="59"/>
    </location>
</feature>
<dbReference type="OrthoDB" id="14252at2759"/>
<dbReference type="Gene3D" id="2.30.180.10">
    <property type="entry name" value="FAS1 domain"/>
    <property type="match status" value="5"/>
</dbReference>
<evidence type="ECO:0000259" key="4">
    <source>
        <dbReference type="PROSITE" id="PS50114"/>
    </source>
</evidence>
<keyword evidence="3" id="KW-0472">Membrane</keyword>